<organism evidence="4 5">
    <name type="scientific">Candidatus Sphingobacterium stercoripullorum</name>
    <dbReference type="NCBI Taxonomy" id="2838759"/>
    <lineage>
        <taxon>Bacteria</taxon>
        <taxon>Pseudomonadati</taxon>
        <taxon>Bacteroidota</taxon>
        <taxon>Sphingobacteriia</taxon>
        <taxon>Sphingobacteriales</taxon>
        <taxon>Sphingobacteriaceae</taxon>
        <taxon>Sphingobacterium</taxon>
    </lineage>
</organism>
<keyword evidence="2" id="KW-0548">Nucleotidyltransferase</keyword>
<accession>A0A9D1W9N9</accession>
<reference evidence="4" key="1">
    <citation type="journal article" date="2021" name="PeerJ">
        <title>Extensive microbial diversity within the chicken gut microbiome revealed by metagenomics and culture.</title>
        <authorList>
            <person name="Gilroy R."/>
            <person name="Ravi A."/>
            <person name="Getino M."/>
            <person name="Pursley I."/>
            <person name="Horton D.L."/>
            <person name="Alikhan N.F."/>
            <person name="Baker D."/>
            <person name="Gharbi K."/>
            <person name="Hall N."/>
            <person name="Watson M."/>
            <person name="Adriaenssens E.M."/>
            <person name="Foster-Nyarko E."/>
            <person name="Jarju S."/>
            <person name="Secka A."/>
            <person name="Antonio M."/>
            <person name="Oren A."/>
            <person name="Chaudhuri R.R."/>
            <person name="La Ragione R."/>
            <person name="Hildebrand F."/>
            <person name="Pallen M.J."/>
        </authorList>
    </citation>
    <scope>NUCLEOTIDE SEQUENCE</scope>
    <source>
        <strain evidence="4">1719</strain>
    </source>
</reference>
<evidence type="ECO:0000313" key="5">
    <source>
        <dbReference type="Proteomes" id="UP000824156"/>
    </source>
</evidence>
<dbReference type="Gene3D" id="3.90.550.10">
    <property type="entry name" value="Spore Coat Polysaccharide Biosynthesis Protein SpsA, Chain A"/>
    <property type="match status" value="1"/>
</dbReference>
<dbReference type="GO" id="GO:0005829">
    <property type="term" value="C:cytosol"/>
    <property type="evidence" value="ECO:0007669"/>
    <property type="project" value="TreeGrafter"/>
</dbReference>
<evidence type="ECO:0000256" key="1">
    <source>
        <dbReference type="ARBA" id="ARBA00022679"/>
    </source>
</evidence>
<dbReference type="PANTHER" id="PTHR42866:SF2">
    <property type="entry name" value="3-DEOXY-MANNO-OCTULOSONATE CYTIDYLYLTRANSFERASE, MITOCHONDRIAL"/>
    <property type="match status" value="1"/>
</dbReference>
<dbReference type="EMBL" id="DXEZ01000233">
    <property type="protein sequence ID" value="HIX55066.1"/>
    <property type="molecule type" value="Genomic_DNA"/>
</dbReference>
<evidence type="ECO:0000256" key="2">
    <source>
        <dbReference type="ARBA" id="ARBA00022695"/>
    </source>
</evidence>
<protein>
    <submittedName>
        <fullName evidence="4">NTP transferase domain-containing protein</fullName>
    </submittedName>
</protein>
<reference evidence="4" key="2">
    <citation type="submission" date="2021-04" db="EMBL/GenBank/DDBJ databases">
        <authorList>
            <person name="Gilroy R."/>
        </authorList>
    </citation>
    <scope>NUCLEOTIDE SEQUENCE</scope>
    <source>
        <strain evidence="4">1719</strain>
    </source>
</reference>
<name>A0A9D1W9N9_9SPHI</name>
<dbReference type="InterPro" id="IPR003329">
    <property type="entry name" value="Cytidylyl_trans"/>
</dbReference>
<dbReference type="PANTHER" id="PTHR42866">
    <property type="entry name" value="3-DEOXY-MANNO-OCTULOSONATE CYTIDYLYLTRANSFERASE"/>
    <property type="match status" value="1"/>
</dbReference>
<evidence type="ECO:0000256" key="3">
    <source>
        <dbReference type="ARBA" id="ARBA00022985"/>
    </source>
</evidence>
<feature type="non-terminal residue" evidence="4">
    <location>
        <position position="131"/>
    </location>
</feature>
<dbReference type="InterPro" id="IPR029044">
    <property type="entry name" value="Nucleotide-diphossugar_trans"/>
</dbReference>
<gene>
    <name evidence="4" type="ORF">H9853_08570</name>
</gene>
<evidence type="ECO:0000313" key="4">
    <source>
        <dbReference type="EMBL" id="HIX55066.1"/>
    </source>
</evidence>
<comment type="caution">
    <text evidence="4">The sequence shown here is derived from an EMBL/GenBank/DDBJ whole genome shotgun (WGS) entry which is preliminary data.</text>
</comment>
<keyword evidence="3" id="KW-0448">Lipopolysaccharide biosynthesis</keyword>
<dbReference type="Proteomes" id="UP000824156">
    <property type="component" value="Unassembled WGS sequence"/>
</dbReference>
<keyword evidence="1 4" id="KW-0808">Transferase</keyword>
<dbReference type="GO" id="GO:0009103">
    <property type="term" value="P:lipopolysaccharide biosynthetic process"/>
    <property type="evidence" value="ECO:0007669"/>
    <property type="project" value="UniProtKB-KW"/>
</dbReference>
<sequence length="131" mass="14584">MQKIIGIIPARYGSSRFPGKPLIDIGGKTMIERVYLQTKHARNLSEVIVATDDQRIYDAVKSFAGNVVLTDSAHHSGTDRCAEVLSKVQRFDIAINIQGDEPFIDPLQIDLLCDCFVNEQTDIATLIRPIQ</sequence>
<dbReference type="SUPFAM" id="SSF53448">
    <property type="entry name" value="Nucleotide-diphospho-sugar transferases"/>
    <property type="match status" value="1"/>
</dbReference>
<dbReference type="Pfam" id="PF02348">
    <property type="entry name" value="CTP_transf_3"/>
    <property type="match status" value="1"/>
</dbReference>
<dbReference type="AlphaFoldDB" id="A0A9D1W9N9"/>
<dbReference type="GO" id="GO:0008690">
    <property type="term" value="F:3-deoxy-manno-octulosonate cytidylyltransferase activity"/>
    <property type="evidence" value="ECO:0007669"/>
    <property type="project" value="TreeGrafter"/>
</dbReference>
<proteinExistence type="predicted"/>